<dbReference type="AlphaFoldDB" id="A0AAJ0I752"/>
<feature type="region of interest" description="Disordered" evidence="1">
    <location>
        <begin position="124"/>
        <end position="147"/>
    </location>
</feature>
<feature type="region of interest" description="Disordered" evidence="1">
    <location>
        <begin position="371"/>
        <end position="401"/>
    </location>
</feature>
<protein>
    <submittedName>
        <fullName evidence="3">Uncharacterized protein</fullName>
    </submittedName>
</protein>
<feature type="compositionally biased region" description="Low complexity" evidence="1">
    <location>
        <begin position="267"/>
        <end position="283"/>
    </location>
</feature>
<evidence type="ECO:0000256" key="2">
    <source>
        <dbReference type="SAM" id="SignalP"/>
    </source>
</evidence>
<accession>A0AAJ0I752</accession>
<feature type="chain" id="PRO_5042508794" evidence="2">
    <location>
        <begin position="27"/>
        <end position="401"/>
    </location>
</feature>
<name>A0AAJ0I752_9PEZI</name>
<feature type="compositionally biased region" description="Pro residues" evidence="1">
    <location>
        <begin position="253"/>
        <end position="266"/>
    </location>
</feature>
<dbReference type="EMBL" id="JAULSX010000004">
    <property type="protein sequence ID" value="KAK3492177.1"/>
    <property type="molecule type" value="Genomic_DNA"/>
</dbReference>
<gene>
    <name evidence="3" type="ORF">B0T23DRAFT_441650</name>
</gene>
<feature type="region of interest" description="Disordered" evidence="1">
    <location>
        <begin position="253"/>
        <end position="285"/>
    </location>
</feature>
<reference evidence="3 4" key="1">
    <citation type="journal article" date="2023" name="Mol. Phylogenet. Evol.">
        <title>Genome-scale phylogeny and comparative genomics of the fungal order Sordariales.</title>
        <authorList>
            <person name="Hensen N."/>
            <person name="Bonometti L."/>
            <person name="Westerberg I."/>
            <person name="Brannstrom I.O."/>
            <person name="Guillou S."/>
            <person name="Cros-Aarteil S."/>
            <person name="Calhoun S."/>
            <person name="Haridas S."/>
            <person name="Kuo A."/>
            <person name="Mondo S."/>
            <person name="Pangilinan J."/>
            <person name="Riley R."/>
            <person name="LaButti K."/>
            <person name="Andreopoulos B."/>
            <person name="Lipzen A."/>
            <person name="Chen C."/>
            <person name="Yan M."/>
            <person name="Daum C."/>
            <person name="Ng V."/>
            <person name="Clum A."/>
            <person name="Steindorff A."/>
            <person name="Ohm R.A."/>
            <person name="Martin F."/>
            <person name="Silar P."/>
            <person name="Natvig D.O."/>
            <person name="Lalanne C."/>
            <person name="Gautier V."/>
            <person name="Ament-Velasquez S.L."/>
            <person name="Kruys A."/>
            <person name="Hutchinson M.I."/>
            <person name="Powell A.J."/>
            <person name="Barry K."/>
            <person name="Miller A.N."/>
            <person name="Grigoriev I.V."/>
            <person name="Debuchy R."/>
            <person name="Gladieux P."/>
            <person name="Hiltunen Thoren M."/>
            <person name="Johannesson H."/>
        </authorList>
    </citation>
    <scope>NUCLEOTIDE SEQUENCE [LARGE SCALE GENOMIC DNA]</scope>
    <source>
        <strain evidence="3 4">FGSC 10403</strain>
    </source>
</reference>
<evidence type="ECO:0000256" key="1">
    <source>
        <dbReference type="SAM" id="MobiDB-lite"/>
    </source>
</evidence>
<feature type="compositionally biased region" description="Polar residues" evidence="1">
    <location>
        <begin position="371"/>
        <end position="388"/>
    </location>
</feature>
<comment type="caution">
    <text evidence="3">The sequence shown here is derived from an EMBL/GenBank/DDBJ whole genome shotgun (WGS) entry which is preliminary data.</text>
</comment>
<dbReference type="Proteomes" id="UP001285908">
    <property type="component" value="Unassembled WGS sequence"/>
</dbReference>
<feature type="compositionally biased region" description="Low complexity" evidence="1">
    <location>
        <begin position="129"/>
        <end position="143"/>
    </location>
</feature>
<keyword evidence="2" id="KW-0732">Signal</keyword>
<feature type="compositionally biased region" description="Low complexity" evidence="1">
    <location>
        <begin position="167"/>
        <end position="227"/>
    </location>
</feature>
<keyword evidence="4" id="KW-1185">Reference proteome</keyword>
<organism evidence="3 4">
    <name type="scientific">Neurospora hispaniola</name>
    <dbReference type="NCBI Taxonomy" id="588809"/>
    <lineage>
        <taxon>Eukaryota</taxon>
        <taxon>Fungi</taxon>
        <taxon>Dikarya</taxon>
        <taxon>Ascomycota</taxon>
        <taxon>Pezizomycotina</taxon>
        <taxon>Sordariomycetes</taxon>
        <taxon>Sordariomycetidae</taxon>
        <taxon>Sordariales</taxon>
        <taxon>Sordariaceae</taxon>
        <taxon>Neurospora</taxon>
    </lineage>
</organism>
<sequence>MSTHTTPHFDRKVLLALVPLASLAASHESNPNAHGPVNFSEIAESITAATTSATQPASAIETSSSSHSTHLTPSLLHGIIPSVTTTTTTFPTPGAADQTRTQTVWATVAQVTEVVTIVKTLTPDHETSASDTLSTTTSSQSGSWPKGYCTRKGEVAVNGKCVPSTLVTSTTTRGTKSSSSSGESSSSISFTITSTSSSLTASPTSTTNAITTSTASKSTSTSTSTDTDPLVIIPVTGTVTDLINYNTYTAPASLPPLPPLLPPPGPRVSVSSKSSSSSSISDDGPLEIIPVTGTVTDLVDYETVMVPSATATTVVVIPVSSGFGSSGSTNSQDVGQMLGHIQGMGGQSSRVLVHPTVSVGDRLTVVSGSDGRTTITRASPMASASSATKGEGSGGEFCKEE</sequence>
<feature type="region of interest" description="Disordered" evidence="1">
    <location>
        <begin position="53"/>
        <end position="73"/>
    </location>
</feature>
<dbReference type="GeneID" id="87878406"/>
<evidence type="ECO:0000313" key="3">
    <source>
        <dbReference type="EMBL" id="KAK3492177.1"/>
    </source>
</evidence>
<dbReference type="RefSeq" id="XP_062692635.1">
    <property type="nucleotide sequence ID" value="XM_062840784.1"/>
</dbReference>
<feature type="signal peptide" evidence="2">
    <location>
        <begin position="1"/>
        <end position="26"/>
    </location>
</feature>
<feature type="region of interest" description="Disordered" evidence="1">
    <location>
        <begin position="167"/>
        <end position="229"/>
    </location>
</feature>
<evidence type="ECO:0000313" key="4">
    <source>
        <dbReference type="Proteomes" id="UP001285908"/>
    </source>
</evidence>
<proteinExistence type="predicted"/>